<organism evidence="1 2">
    <name type="scientific">Methanochimaera problematica</name>
    <dbReference type="NCBI Taxonomy" id="2609417"/>
    <lineage>
        <taxon>Archaea</taxon>
        <taxon>Methanobacteriati</taxon>
        <taxon>Methanobacteriota</taxon>
        <taxon>Stenosarchaea group</taxon>
        <taxon>Methanomicrobia</taxon>
        <taxon>Methanomicrobiales</taxon>
        <taxon>Methanomicrobiaceae</taxon>
        <taxon>Methanochimaera</taxon>
    </lineage>
</organism>
<keyword evidence="2" id="KW-1185">Reference proteome</keyword>
<dbReference type="RefSeq" id="WP_317136306.1">
    <property type="nucleotide sequence ID" value="NZ_CP043875.1"/>
</dbReference>
<evidence type="ECO:0000313" key="1">
    <source>
        <dbReference type="EMBL" id="WOF16869.1"/>
    </source>
</evidence>
<name>A0AA97FDC2_9EURY</name>
<reference evidence="1 2" key="1">
    <citation type="submission" date="2019-09" db="EMBL/GenBank/DDBJ databases">
        <title>The complete genome of Methanoplanus sp. FWC-SCC4.</title>
        <authorList>
            <person name="Chen S.-C."/>
            <person name="Zhou Y.-Z."/>
            <person name="Lai M.-C."/>
        </authorList>
    </citation>
    <scope>NUCLEOTIDE SEQUENCE [LARGE SCALE GENOMIC DNA]</scope>
    <source>
        <strain evidence="1 2">FWC-SCC4</strain>
    </source>
</reference>
<proteinExistence type="predicted"/>
<dbReference type="Proteomes" id="UP001301797">
    <property type="component" value="Chromosome"/>
</dbReference>
<dbReference type="GeneID" id="85230360"/>
<sequence length="213" mass="24503">MRILSFFSMMASLPAFLGLLHEKLYGESSTCETDDSILFLISKTERSFDEFLKSFLLIFGSSVISMVSEPPDAEKRADAIFEEFKQNYHNFVTDFRMLLDAINSRKGSLKESLGADWFRIETLNTAFSKPSVDWDYVCEKKSLLLDNAILKNERRFNSRITGRMKDFAESEFGMHDFMPLSIMSEIMENSGFLNSAADYVMNLISYGEDEKNR</sequence>
<dbReference type="EMBL" id="CP043875">
    <property type="protein sequence ID" value="WOF16869.1"/>
    <property type="molecule type" value="Genomic_DNA"/>
</dbReference>
<evidence type="ECO:0000313" key="2">
    <source>
        <dbReference type="Proteomes" id="UP001301797"/>
    </source>
</evidence>
<dbReference type="KEGG" id="mefw:F1737_09300"/>
<protein>
    <submittedName>
        <fullName evidence="1">Uncharacterized protein</fullName>
    </submittedName>
</protein>
<gene>
    <name evidence="1" type="ORF">F1737_09300</name>
</gene>
<dbReference type="AlphaFoldDB" id="A0AA97FDC2"/>
<accession>A0AA97FDC2</accession>